<evidence type="ECO:0000313" key="3">
    <source>
        <dbReference type="Proteomes" id="UP000006643"/>
    </source>
</evidence>
<dbReference type="RefSeq" id="XP_002903356.1">
    <property type="nucleotide sequence ID" value="XM_002903310.1"/>
</dbReference>
<feature type="chain" id="PRO_5003011921" evidence="1">
    <location>
        <begin position="19"/>
        <end position="98"/>
    </location>
</feature>
<protein>
    <submittedName>
        <fullName evidence="2">Uncharacterized protein</fullName>
    </submittedName>
</protein>
<dbReference type="HOGENOM" id="CLU_2338116_0_0_1"/>
<dbReference type="Proteomes" id="UP000006643">
    <property type="component" value="Unassembled WGS sequence"/>
</dbReference>
<dbReference type="AlphaFoldDB" id="D0NCR6"/>
<dbReference type="InParanoid" id="D0NCR6"/>
<dbReference type="VEuPathDB" id="FungiDB:PITG_22898"/>
<feature type="signal peptide" evidence="1">
    <location>
        <begin position="1"/>
        <end position="18"/>
    </location>
</feature>
<organism evidence="2 3">
    <name type="scientific">Phytophthora infestans (strain T30-4)</name>
    <name type="common">Potato late blight agent</name>
    <dbReference type="NCBI Taxonomy" id="403677"/>
    <lineage>
        <taxon>Eukaryota</taxon>
        <taxon>Sar</taxon>
        <taxon>Stramenopiles</taxon>
        <taxon>Oomycota</taxon>
        <taxon>Peronosporomycetes</taxon>
        <taxon>Peronosporales</taxon>
        <taxon>Peronosporaceae</taxon>
        <taxon>Phytophthora</taxon>
    </lineage>
</organism>
<keyword evidence="1" id="KW-0732">Signal</keyword>
<name>D0NCR6_PHYIT</name>
<reference evidence="3" key="1">
    <citation type="journal article" date="2009" name="Nature">
        <title>Genome sequence and analysis of the Irish potato famine pathogen Phytophthora infestans.</title>
        <authorList>
            <consortium name="The Broad Institute Genome Sequencing Platform"/>
            <person name="Haas B.J."/>
            <person name="Kamoun S."/>
            <person name="Zody M.C."/>
            <person name="Jiang R.H."/>
            <person name="Handsaker R.E."/>
            <person name="Cano L.M."/>
            <person name="Grabherr M."/>
            <person name="Kodira C.D."/>
            <person name="Raffaele S."/>
            <person name="Torto-Alalibo T."/>
            <person name="Bozkurt T.O."/>
            <person name="Ah-Fong A.M."/>
            <person name="Alvarado L."/>
            <person name="Anderson V.L."/>
            <person name="Armstrong M.R."/>
            <person name="Avrova A."/>
            <person name="Baxter L."/>
            <person name="Beynon J."/>
            <person name="Boevink P.C."/>
            <person name="Bollmann S.R."/>
            <person name="Bos J.I."/>
            <person name="Bulone V."/>
            <person name="Cai G."/>
            <person name="Cakir C."/>
            <person name="Carrington J.C."/>
            <person name="Chawner M."/>
            <person name="Conti L."/>
            <person name="Costanzo S."/>
            <person name="Ewan R."/>
            <person name="Fahlgren N."/>
            <person name="Fischbach M.A."/>
            <person name="Fugelstad J."/>
            <person name="Gilroy E.M."/>
            <person name="Gnerre S."/>
            <person name="Green P.J."/>
            <person name="Grenville-Briggs L.J."/>
            <person name="Griffith J."/>
            <person name="Grunwald N.J."/>
            <person name="Horn K."/>
            <person name="Horner N.R."/>
            <person name="Hu C.H."/>
            <person name="Huitema E."/>
            <person name="Jeong D.H."/>
            <person name="Jones A.M."/>
            <person name="Jones J.D."/>
            <person name="Jones R.W."/>
            <person name="Karlsson E.K."/>
            <person name="Kunjeti S.G."/>
            <person name="Lamour K."/>
            <person name="Liu Z."/>
            <person name="Ma L."/>
            <person name="Maclean D."/>
            <person name="Chibucos M.C."/>
            <person name="McDonald H."/>
            <person name="McWalters J."/>
            <person name="Meijer H.J."/>
            <person name="Morgan W."/>
            <person name="Morris P.F."/>
            <person name="Munro C.A."/>
            <person name="O'Neill K."/>
            <person name="Ospina-Giraldo M."/>
            <person name="Pinzon A."/>
            <person name="Pritchard L."/>
            <person name="Ramsahoye B."/>
            <person name="Ren Q."/>
            <person name="Restrepo S."/>
            <person name="Roy S."/>
            <person name="Sadanandom A."/>
            <person name="Savidor A."/>
            <person name="Schornack S."/>
            <person name="Schwartz D.C."/>
            <person name="Schumann U.D."/>
            <person name="Schwessinger B."/>
            <person name="Seyer L."/>
            <person name="Sharpe T."/>
            <person name="Silvar C."/>
            <person name="Song J."/>
            <person name="Studholme D.J."/>
            <person name="Sykes S."/>
            <person name="Thines M."/>
            <person name="van de Vondervoort P.J."/>
            <person name="Phuntumart V."/>
            <person name="Wawra S."/>
            <person name="Weide R."/>
            <person name="Win J."/>
            <person name="Young C."/>
            <person name="Zhou S."/>
            <person name="Fry W."/>
            <person name="Meyers B.C."/>
            <person name="van West P."/>
            <person name="Ristaino J."/>
            <person name="Govers F."/>
            <person name="Birch P.R."/>
            <person name="Whisson S.C."/>
            <person name="Judelson H.S."/>
            <person name="Nusbaum C."/>
        </authorList>
    </citation>
    <scope>NUCLEOTIDE SEQUENCE [LARGE SCALE GENOMIC DNA]</scope>
    <source>
        <strain evidence="3">T30-4</strain>
    </source>
</reference>
<sequence length="98" mass="10612">MLTARLLAIANAIYTCAAGIPSVSNSQRDKFARGGYTAIRDTTELSVIMDRTLIGEVCDGPGVCSEGVSTAQRLYQPKLRQIGLLRSRQLPRSAMRLA</sequence>
<dbReference type="KEGG" id="pif:PITG_22898"/>
<evidence type="ECO:0000256" key="1">
    <source>
        <dbReference type="SAM" id="SignalP"/>
    </source>
</evidence>
<dbReference type="EMBL" id="DS028132">
    <property type="protein sequence ID" value="EEY55780.1"/>
    <property type="molecule type" value="Genomic_DNA"/>
</dbReference>
<accession>D0NCR6</accession>
<keyword evidence="3" id="KW-1185">Reference proteome</keyword>
<dbReference type="GeneID" id="9470382"/>
<gene>
    <name evidence="2" type="ORF">PITG_22898</name>
</gene>
<evidence type="ECO:0000313" key="2">
    <source>
        <dbReference type="EMBL" id="EEY55780.1"/>
    </source>
</evidence>
<proteinExistence type="predicted"/>